<proteinExistence type="predicted"/>
<organism evidence="1">
    <name type="scientific">Pectinophora gossypiella</name>
    <name type="common">Cotton pink bollworm</name>
    <name type="synonym">Depressaria gossypiella</name>
    <dbReference type="NCBI Taxonomy" id="13191"/>
    <lineage>
        <taxon>Eukaryota</taxon>
        <taxon>Metazoa</taxon>
        <taxon>Ecdysozoa</taxon>
        <taxon>Arthropoda</taxon>
        <taxon>Hexapoda</taxon>
        <taxon>Insecta</taxon>
        <taxon>Pterygota</taxon>
        <taxon>Neoptera</taxon>
        <taxon>Endopterygota</taxon>
        <taxon>Lepidoptera</taxon>
        <taxon>Glossata</taxon>
        <taxon>Ditrysia</taxon>
        <taxon>Gelechioidea</taxon>
        <taxon>Gelechiidae</taxon>
        <taxon>Apatetrinae</taxon>
        <taxon>Pectinophora</taxon>
    </lineage>
</organism>
<reference evidence="1" key="1">
    <citation type="submission" date="2015-09" db="EMBL/GenBank/DDBJ databases">
        <title>De novo assembly of Pectinophora gossypiella (Pink Bollworm) gut transcriptome.</title>
        <authorList>
            <person name="Tassone E.E."/>
        </authorList>
    </citation>
    <scope>NUCLEOTIDE SEQUENCE</scope>
</reference>
<gene>
    <name evidence="1" type="ORF">g.18092</name>
</gene>
<feature type="non-terminal residue" evidence="1">
    <location>
        <position position="130"/>
    </location>
</feature>
<feature type="non-terminal residue" evidence="1">
    <location>
        <position position="1"/>
    </location>
</feature>
<protein>
    <submittedName>
        <fullName evidence="1">Uncharacterized protein</fullName>
    </submittedName>
</protein>
<accession>A0A1E1WDA4</accession>
<dbReference type="OrthoDB" id="2142040at2759"/>
<dbReference type="AlphaFoldDB" id="A0A1E1WDA4"/>
<sequence length="130" mass="14708">KQEKFFAKIKATNVTELATSQTARPENKNKIQKIFKSVSKETFIQQDPINITTTETPKDVEQIKQAKTVKSMKERVEHLSSKTFTKVSESSHIAHSETSSVPHTITAITNSNIKNIHYRTKKPKAATQIK</sequence>
<dbReference type="EMBL" id="GDQN01006072">
    <property type="protein sequence ID" value="JAT84982.1"/>
    <property type="molecule type" value="Transcribed_RNA"/>
</dbReference>
<evidence type="ECO:0000313" key="1">
    <source>
        <dbReference type="EMBL" id="JAT84982.1"/>
    </source>
</evidence>
<name>A0A1E1WDA4_PECGO</name>